<feature type="transmembrane region" description="Helical" evidence="5">
    <location>
        <begin position="104"/>
        <end position="126"/>
    </location>
</feature>
<keyword evidence="7" id="KW-1185">Reference proteome</keyword>
<keyword evidence="2 5" id="KW-0812">Transmembrane</keyword>
<protein>
    <submittedName>
        <fullName evidence="6">Transmembrane protein 184 homolog DDB_G0276041</fullName>
    </submittedName>
</protein>
<gene>
    <name evidence="6" type="ORF">RSOLAG1IB_06875</name>
</gene>
<sequence length="334" mass="37781">MPLIYGIINWLAYRFIHQYVYLSLIYVGKPSHFLRPQMAYYAPVYEVFALAAFLYLMIQYVSNAAATDSIEEALVKKDKARLPAPWCCFRYRPTKSYFMHMVKWLVLQFIIIRPVVTVISIILHGLDMLCPSKMNPSHPNLWLTIVDILSMIIAMYGLILFYKLTRKELDGHRPLLKFLIIKGIVAITVTQEFILKILYSSDKIKPSEDLPAVEVADSLNAFLLSIEMAGAAVAMLWAFSASEYSNPERPRGTVAQAIVDSVNFGDFISEMKLSLAFFWYRRQSRSNRTTEEPLAALKYHGSSVGGAAASRASSINLESGWSSKNETRIAVVPV</sequence>
<evidence type="ECO:0000256" key="2">
    <source>
        <dbReference type="ARBA" id="ARBA00022692"/>
    </source>
</evidence>
<dbReference type="GO" id="GO:0016020">
    <property type="term" value="C:membrane"/>
    <property type="evidence" value="ECO:0007669"/>
    <property type="project" value="UniProtKB-SubCell"/>
</dbReference>
<feature type="transmembrane region" description="Helical" evidence="5">
    <location>
        <begin position="219"/>
        <end position="239"/>
    </location>
</feature>
<dbReference type="EMBL" id="LN679114">
    <property type="protein sequence ID" value="CEL54164.1"/>
    <property type="molecule type" value="Genomic_DNA"/>
</dbReference>
<accession>A0A0B7FB72</accession>
<evidence type="ECO:0000256" key="5">
    <source>
        <dbReference type="SAM" id="Phobius"/>
    </source>
</evidence>
<feature type="transmembrane region" description="Helical" evidence="5">
    <location>
        <begin position="7"/>
        <end position="27"/>
    </location>
</feature>
<keyword evidence="3 5" id="KW-1133">Transmembrane helix</keyword>
<dbReference type="PANTHER" id="PTHR23423">
    <property type="entry name" value="ORGANIC SOLUTE TRANSPORTER-RELATED"/>
    <property type="match status" value="1"/>
</dbReference>
<dbReference type="STRING" id="1108050.A0A0B7FB72"/>
<dbReference type="PROSITE" id="PS00137">
    <property type="entry name" value="SUBTILASE_HIS"/>
    <property type="match status" value="1"/>
</dbReference>
<dbReference type="InterPro" id="IPR022398">
    <property type="entry name" value="Peptidase_S8_His-AS"/>
</dbReference>
<evidence type="ECO:0000313" key="7">
    <source>
        <dbReference type="Proteomes" id="UP000059188"/>
    </source>
</evidence>
<dbReference type="Proteomes" id="UP000059188">
    <property type="component" value="Unassembled WGS sequence"/>
</dbReference>
<dbReference type="Pfam" id="PF03619">
    <property type="entry name" value="Solute_trans_a"/>
    <property type="match status" value="1"/>
</dbReference>
<feature type="transmembrane region" description="Helical" evidence="5">
    <location>
        <begin position="174"/>
        <end position="199"/>
    </location>
</feature>
<evidence type="ECO:0000256" key="3">
    <source>
        <dbReference type="ARBA" id="ARBA00022989"/>
    </source>
</evidence>
<evidence type="ECO:0000256" key="1">
    <source>
        <dbReference type="ARBA" id="ARBA00004141"/>
    </source>
</evidence>
<evidence type="ECO:0000256" key="4">
    <source>
        <dbReference type="ARBA" id="ARBA00023136"/>
    </source>
</evidence>
<dbReference type="AlphaFoldDB" id="A0A0B7FB72"/>
<dbReference type="OrthoDB" id="5348404at2759"/>
<feature type="transmembrane region" description="Helical" evidence="5">
    <location>
        <begin position="141"/>
        <end position="162"/>
    </location>
</feature>
<name>A0A0B7FB72_THACB</name>
<dbReference type="InterPro" id="IPR005178">
    <property type="entry name" value="Ostalpha/TMEM184C"/>
</dbReference>
<reference evidence="6 7" key="1">
    <citation type="submission" date="2014-11" db="EMBL/GenBank/DDBJ databases">
        <authorList>
            <person name="Wibberg Daniel"/>
        </authorList>
    </citation>
    <scope>NUCLEOTIDE SEQUENCE [LARGE SCALE GENOMIC DNA]</scope>
    <source>
        <strain evidence="6">Rhizoctonia solani AG1-IB 7/3/14</strain>
    </source>
</reference>
<feature type="transmembrane region" description="Helical" evidence="5">
    <location>
        <begin position="39"/>
        <end position="58"/>
    </location>
</feature>
<keyword evidence="4 5" id="KW-0472">Membrane</keyword>
<dbReference type="SMART" id="SM01417">
    <property type="entry name" value="Solute_trans_a"/>
    <property type="match status" value="1"/>
</dbReference>
<comment type="subcellular location">
    <subcellularLocation>
        <location evidence="1">Membrane</location>
        <topology evidence="1">Multi-pass membrane protein</topology>
    </subcellularLocation>
</comment>
<proteinExistence type="predicted"/>
<evidence type="ECO:0000313" key="6">
    <source>
        <dbReference type="EMBL" id="CEL54164.1"/>
    </source>
</evidence>
<organism evidence="6 7">
    <name type="scientific">Thanatephorus cucumeris (strain AG1-IB / isolate 7/3/14)</name>
    <name type="common">Lettuce bottom rot fungus</name>
    <name type="synonym">Rhizoctonia solani</name>
    <dbReference type="NCBI Taxonomy" id="1108050"/>
    <lineage>
        <taxon>Eukaryota</taxon>
        <taxon>Fungi</taxon>
        <taxon>Dikarya</taxon>
        <taxon>Basidiomycota</taxon>
        <taxon>Agaricomycotina</taxon>
        <taxon>Agaricomycetes</taxon>
        <taxon>Cantharellales</taxon>
        <taxon>Ceratobasidiaceae</taxon>
        <taxon>Rhizoctonia</taxon>
        <taxon>Rhizoctonia solani AG-1</taxon>
    </lineage>
</organism>